<evidence type="ECO:0000313" key="1">
    <source>
        <dbReference type="EMBL" id="QHT21963.1"/>
    </source>
</evidence>
<dbReference type="EMBL" id="MN739699">
    <property type="protein sequence ID" value="QHT21963.1"/>
    <property type="molecule type" value="Genomic_DNA"/>
</dbReference>
<name>A0A6C0E076_9ZZZZ</name>
<dbReference type="AlphaFoldDB" id="A0A6C0E076"/>
<accession>A0A6C0E076</accession>
<proteinExistence type="predicted"/>
<sequence>MSYQPAGIYARQRYDDCQTMQLLNESTGPYLYSIFQPKFEHKDRCIYKKYPQPFAARFVDNESDLSGRNKPNSKCTGGKYPFFKCDTCVGTFEGNKNAVVLDPDVCPIVFNNRYQGGSGIPNIEKVECSGRRV</sequence>
<protein>
    <submittedName>
        <fullName evidence="1">Uncharacterized protein</fullName>
    </submittedName>
</protein>
<organism evidence="1">
    <name type="scientific">viral metagenome</name>
    <dbReference type="NCBI Taxonomy" id="1070528"/>
    <lineage>
        <taxon>unclassified sequences</taxon>
        <taxon>metagenomes</taxon>
        <taxon>organismal metagenomes</taxon>
    </lineage>
</organism>
<reference evidence="1" key="1">
    <citation type="journal article" date="2020" name="Nature">
        <title>Giant virus diversity and host interactions through global metagenomics.</title>
        <authorList>
            <person name="Schulz F."/>
            <person name="Roux S."/>
            <person name="Paez-Espino D."/>
            <person name="Jungbluth S."/>
            <person name="Walsh D.A."/>
            <person name="Denef V.J."/>
            <person name="McMahon K.D."/>
            <person name="Konstantinidis K.T."/>
            <person name="Eloe-Fadrosh E.A."/>
            <person name="Kyrpides N.C."/>
            <person name="Woyke T."/>
        </authorList>
    </citation>
    <scope>NUCLEOTIDE SEQUENCE</scope>
    <source>
        <strain evidence="1">GVMAG-M-3300023179-103</strain>
    </source>
</reference>